<evidence type="ECO:0000259" key="11">
    <source>
        <dbReference type="Pfam" id="PF01648"/>
    </source>
</evidence>
<comment type="similarity">
    <text evidence="10">Belongs to the P-Pant transferase superfamily. AcpS family.</text>
</comment>
<evidence type="ECO:0000256" key="7">
    <source>
        <dbReference type="ARBA" id="ARBA00023160"/>
    </source>
</evidence>
<dbReference type="FunFam" id="3.90.470.20:FF:000001">
    <property type="entry name" value="Holo-[acyl-carrier-protein] synthase"/>
    <property type="match status" value="1"/>
</dbReference>
<keyword evidence="2 10" id="KW-0808">Transferase</keyword>
<dbReference type="Pfam" id="PF01648">
    <property type="entry name" value="ACPS"/>
    <property type="match status" value="1"/>
</dbReference>
<keyword evidence="1 10" id="KW-0444">Lipid biosynthesis</keyword>
<evidence type="ECO:0000313" key="12">
    <source>
        <dbReference type="EMBL" id="QDX29181.1"/>
    </source>
</evidence>
<keyword evidence="3 10" id="KW-0479">Metal-binding</keyword>
<comment type="subcellular location">
    <subcellularLocation>
        <location evidence="10">Cytoplasm</location>
    </subcellularLocation>
</comment>
<gene>
    <name evidence="10" type="primary">acpS</name>
    <name evidence="12" type="ORF">Dpoa569_0000909</name>
</gene>
<dbReference type="InterPro" id="IPR004568">
    <property type="entry name" value="Ppantetheine-prot_Trfase_dom"/>
</dbReference>
<dbReference type="HAMAP" id="MF_00101">
    <property type="entry name" value="AcpS"/>
    <property type="match status" value="1"/>
</dbReference>
<feature type="binding site" evidence="10">
    <location>
        <position position="9"/>
    </location>
    <ligand>
        <name>Mg(2+)</name>
        <dbReference type="ChEBI" id="CHEBI:18420"/>
    </ligand>
</feature>
<comment type="cofactor">
    <cofactor evidence="10">
        <name>Mg(2+)</name>
        <dbReference type="ChEBI" id="CHEBI:18420"/>
    </cofactor>
</comment>
<dbReference type="EMBL" id="CP042220">
    <property type="protein sequence ID" value="QDX29181.1"/>
    <property type="molecule type" value="Genomic_DNA"/>
</dbReference>
<dbReference type="OrthoDB" id="517356at2"/>
<comment type="function">
    <text evidence="9">Transfers the 4'-phosphopantetheine moiety from coenzyme A to the 'Ser-36' of acyl-carrier-protein.</text>
</comment>
<dbReference type="InterPro" id="IPR008278">
    <property type="entry name" value="4-PPantetheinyl_Trfase_dom"/>
</dbReference>
<feature type="binding site" evidence="10">
    <location>
        <position position="58"/>
    </location>
    <ligand>
        <name>Mg(2+)</name>
        <dbReference type="ChEBI" id="CHEBI:18420"/>
    </ligand>
</feature>
<sequence length="133" mass="14571">MAILGLGTDIVEIARIEAITGRSGDRLARRVLSEQEWLQYQAHSQPIRFLAKRFAVKEAAAKALGTGIRDGLAFAQFEVANDELGKPCLRFLARAAELAEKMGVRHVHVSLADERHYACATVIIEGGDCSPLR</sequence>
<dbReference type="GO" id="GO:0005737">
    <property type="term" value="C:cytoplasm"/>
    <property type="evidence" value="ECO:0007669"/>
    <property type="project" value="UniProtKB-SubCell"/>
</dbReference>
<proteinExistence type="inferred from homology"/>
<keyword evidence="6 10" id="KW-0443">Lipid metabolism</keyword>
<keyword evidence="7 10" id="KW-0275">Fatty acid biosynthesis</keyword>
<evidence type="ECO:0000256" key="5">
    <source>
        <dbReference type="ARBA" id="ARBA00022842"/>
    </source>
</evidence>
<dbReference type="Gene3D" id="3.90.470.20">
    <property type="entry name" value="4'-phosphopantetheinyl transferase domain"/>
    <property type="match status" value="1"/>
</dbReference>
<feature type="domain" description="4'-phosphopantetheinyl transferase" evidence="11">
    <location>
        <begin position="5"/>
        <end position="121"/>
    </location>
</feature>
<dbReference type="KEGG" id="dic:Dpoa569_0000909"/>
<dbReference type="STRING" id="568768.GCA_000406125_02968"/>
<evidence type="ECO:0000256" key="4">
    <source>
        <dbReference type="ARBA" id="ARBA00022832"/>
    </source>
</evidence>
<evidence type="ECO:0000256" key="2">
    <source>
        <dbReference type="ARBA" id="ARBA00022679"/>
    </source>
</evidence>
<dbReference type="NCBIfam" id="TIGR00516">
    <property type="entry name" value="acpS"/>
    <property type="match status" value="1"/>
</dbReference>
<protein>
    <recommendedName>
        <fullName evidence="10">Holo-[acyl-carrier-protein] synthase</fullName>
        <shortName evidence="10">Holo-ACP synthase</shortName>
        <ecNumber evidence="10">2.7.8.7</ecNumber>
    </recommendedName>
    <alternativeName>
        <fullName evidence="10">4'-phosphopantetheinyl transferase AcpS</fullName>
    </alternativeName>
</protein>
<evidence type="ECO:0000313" key="13">
    <source>
        <dbReference type="Proteomes" id="UP000320591"/>
    </source>
</evidence>
<name>A0A5B8I3E4_9GAMM</name>
<dbReference type="AlphaFoldDB" id="A0A5B8I3E4"/>
<comment type="function">
    <text evidence="10">Transfers the 4'-phosphopantetheine moiety from coenzyme A to a Ser of acyl-carrier-protein.</text>
</comment>
<dbReference type="GO" id="GO:0000287">
    <property type="term" value="F:magnesium ion binding"/>
    <property type="evidence" value="ECO:0007669"/>
    <property type="project" value="UniProtKB-UniRule"/>
</dbReference>
<dbReference type="EC" id="2.7.8.7" evidence="10"/>
<comment type="catalytic activity">
    <reaction evidence="8 10">
        <text>apo-[ACP] + CoA = holo-[ACP] + adenosine 3',5'-bisphosphate + H(+)</text>
        <dbReference type="Rhea" id="RHEA:12068"/>
        <dbReference type="Rhea" id="RHEA-COMP:9685"/>
        <dbReference type="Rhea" id="RHEA-COMP:9690"/>
        <dbReference type="ChEBI" id="CHEBI:15378"/>
        <dbReference type="ChEBI" id="CHEBI:29999"/>
        <dbReference type="ChEBI" id="CHEBI:57287"/>
        <dbReference type="ChEBI" id="CHEBI:58343"/>
        <dbReference type="ChEBI" id="CHEBI:64479"/>
        <dbReference type="EC" id="2.7.8.7"/>
    </reaction>
</comment>
<keyword evidence="4 10" id="KW-0276">Fatty acid metabolism</keyword>
<evidence type="ECO:0000256" key="1">
    <source>
        <dbReference type="ARBA" id="ARBA00022516"/>
    </source>
</evidence>
<dbReference type="GO" id="GO:0008897">
    <property type="term" value="F:holo-[acyl-carrier-protein] synthase activity"/>
    <property type="evidence" value="ECO:0007669"/>
    <property type="project" value="UniProtKB-UniRule"/>
</dbReference>
<evidence type="ECO:0000256" key="6">
    <source>
        <dbReference type="ARBA" id="ARBA00023098"/>
    </source>
</evidence>
<evidence type="ECO:0000256" key="8">
    <source>
        <dbReference type="ARBA" id="ARBA00050875"/>
    </source>
</evidence>
<evidence type="ECO:0000256" key="3">
    <source>
        <dbReference type="ARBA" id="ARBA00022723"/>
    </source>
</evidence>
<dbReference type="GO" id="GO:0006633">
    <property type="term" value="P:fatty acid biosynthetic process"/>
    <property type="evidence" value="ECO:0007669"/>
    <property type="project" value="UniProtKB-UniRule"/>
</dbReference>
<dbReference type="InterPro" id="IPR002582">
    <property type="entry name" value="ACPS"/>
</dbReference>
<dbReference type="RefSeq" id="WP_042872156.1">
    <property type="nucleotide sequence ID" value="NZ_CM001975.1"/>
</dbReference>
<dbReference type="InterPro" id="IPR037143">
    <property type="entry name" value="4-PPantetheinyl_Trfase_dom_sf"/>
</dbReference>
<dbReference type="NCBIfam" id="TIGR00556">
    <property type="entry name" value="pantethn_trn"/>
    <property type="match status" value="1"/>
</dbReference>
<dbReference type="Proteomes" id="UP000320591">
    <property type="component" value="Chromosome"/>
</dbReference>
<keyword evidence="5 10" id="KW-0460">Magnesium</keyword>
<keyword evidence="13" id="KW-1185">Reference proteome</keyword>
<evidence type="ECO:0000256" key="10">
    <source>
        <dbReference type="HAMAP-Rule" id="MF_00101"/>
    </source>
</evidence>
<reference evidence="12 13" key="1">
    <citation type="journal article" date="2019" name="Environ. Microbiol.">
        <title>The phytopathogenic nature of Dickeya aquatica 174/2 and the dynamic early evolution of Dickeya pathogenicity.</title>
        <authorList>
            <person name="Duprey A."/>
            <person name="Taib N."/>
            <person name="Leonard S."/>
            <person name="Garin T."/>
            <person name="Flandrois J.P."/>
            <person name="Nasser W."/>
            <person name="Brochier-Armanet C."/>
            <person name="Reverchon S."/>
        </authorList>
    </citation>
    <scope>NUCLEOTIDE SEQUENCE [LARGE SCALE GENOMIC DNA]</scope>
    <source>
        <strain evidence="12 13">NCPPB 569</strain>
    </source>
</reference>
<accession>A0A5B8I3E4</accession>
<dbReference type="SUPFAM" id="SSF56214">
    <property type="entry name" value="4'-phosphopantetheinyl transferase"/>
    <property type="match status" value="1"/>
</dbReference>
<organism evidence="12 13">
    <name type="scientific">Dickeya poaceiphila</name>
    <dbReference type="NCBI Taxonomy" id="568768"/>
    <lineage>
        <taxon>Bacteria</taxon>
        <taxon>Pseudomonadati</taxon>
        <taxon>Pseudomonadota</taxon>
        <taxon>Gammaproteobacteria</taxon>
        <taxon>Enterobacterales</taxon>
        <taxon>Pectobacteriaceae</taxon>
        <taxon>Dickeya</taxon>
    </lineage>
</organism>
<evidence type="ECO:0000256" key="9">
    <source>
        <dbReference type="ARBA" id="ARBA00054726"/>
    </source>
</evidence>
<keyword evidence="10" id="KW-0963">Cytoplasm</keyword>